<dbReference type="InterPro" id="IPR011006">
    <property type="entry name" value="CheY-like_superfamily"/>
</dbReference>
<dbReference type="SMART" id="SM00065">
    <property type="entry name" value="GAF"/>
    <property type="match status" value="1"/>
</dbReference>
<dbReference type="Pfam" id="PF02518">
    <property type="entry name" value="HATPase_c"/>
    <property type="match status" value="1"/>
</dbReference>
<protein>
    <recommendedName>
        <fullName evidence="2">histidine kinase</fullName>
        <ecNumber evidence="2">2.7.13.3</ecNumber>
    </recommendedName>
</protein>
<dbReference type="SUPFAM" id="SSF55874">
    <property type="entry name" value="ATPase domain of HSP90 chaperone/DNA topoisomerase II/histidine kinase"/>
    <property type="match status" value="1"/>
</dbReference>
<feature type="compositionally biased region" description="Basic and acidic residues" evidence="8">
    <location>
        <begin position="294"/>
        <end position="315"/>
    </location>
</feature>
<dbReference type="PROSITE" id="PS50110">
    <property type="entry name" value="RESPONSE_REGULATORY"/>
    <property type="match status" value="3"/>
</dbReference>
<dbReference type="SUPFAM" id="SSF47384">
    <property type="entry name" value="Homodimeric domain of signal transducing histidine kinase"/>
    <property type="match status" value="1"/>
</dbReference>
<dbReference type="Pfam" id="PF00072">
    <property type="entry name" value="Response_reg"/>
    <property type="match status" value="3"/>
</dbReference>
<dbReference type="FunFam" id="3.30.565.10:FF:000010">
    <property type="entry name" value="Sensor histidine kinase RcsC"/>
    <property type="match status" value="1"/>
</dbReference>
<dbReference type="CDD" id="cd16922">
    <property type="entry name" value="HATPase_EvgS-ArcB-TorS-like"/>
    <property type="match status" value="1"/>
</dbReference>
<dbReference type="InterPro" id="IPR003018">
    <property type="entry name" value="GAF"/>
</dbReference>
<dbReference type="SMART" id="SM00387">
    <property type="entry name" value="HATPase_c"/>
    <property type="match status" value="1"/>
</dbReference>
<keyword evidence="9" id="KW-0472">Membrane</keyword>
<dbReference type="PRINTS" id="PR00344">
    <property type="entry name" value="BCTRLSENSOR"/>
</dbReference>
<dbReference type="Gene3D" id="3.40.50.2300">
    <property type="match status" value="3"/>
</dbReference>
<dbReference type="PROSITE" id="PS50109">
    <property type="entry name" value="HIS_KIN"/>
    <property type="match status" value="1"/>
</dbReference>
<feature type="transmembrane region" description="Helical" evidence="9">
    <location>
        <begin position="86"/>
        <end position="106"/>
    </location>
</feature>
<name>A0A916W6W1_9HYPH</name>
<dbReference type="CDD" id="cd00082">
    <property type="entry name" value="HisKA"/>
    <property type="match status" value="1"/>
</dbReference>
<keyword evidence="3 7" id="KW-0597">Phosphoprotein</keyword>
<evidence type="ECO:0000256" key="3">
    <source>
        <dbReference type="ARBA" id="ARBA00022553"/>
    </source>
</evidence>
<keyword evidence="4" id="KW-0808">Transferase</keyword>
<evidence type="ECO:0000256" key="1">
    <source>
        <dbReference type="ARBA" id="ARBA00000085"/>
    </source>
</evidence>
<keyword evidence="6" id="KW-0902">Two-component regulatory system</keyword>
<dbReference type="EMBL" id="BMIF01000008">
    <property type="protein sequence ID" value="GGA72197.1"/>
    <property type="molecule type" value="Genomic_DNA"/>
</dbReference>
<feature type="domain" description="Histidine kinase" evidence="10">
    <location>
        <begin position="365"/>
        <end position="585"/>
    </location>
</feature>
<evidence type="ECO:0000256" key="2">
    <source>
        <dbReference type="ARBA" id="ARBA00012438"/>
    </source>
</evidence>
<dbReference type="InterPro" id="IPR036890">
    <property type="entry name" value="HATPase_C_sf"/>
</dbReference>
<dbReference type="SUPFAM" id="SSF55781">
    <property type="entry name" value="GAF domain-like"/>
    <property type="match status" value="1"/>
</dbReference>
<dbReference type="SMART" id="SM00448">
    <property type="entry name" value="REC"/>
    <property type="match status" value="3"/>
</dbReference>
<evidence type="ECO:0000256" key="8">
    <source>
        <dbReference type="SAM" id="MobiDB-lite"/>
    </source>
</evidence>
<dbReference type="InterPro" id="IPR036097">
    <property type="entry name" value="HisK_dim/P_sf"/>
</dbReference>
<evidence type="ECO:0000256" key="5">
    <source>
        <dbReference type="ARBA" id="ARBA00022777"/>
    </source>
</evidence>
<reference evidence="12" key="1">
    <citation type="journal article" date="2014" name="Int. J. Syst. Evol. Microbiol.">
        <title>Complete genome sequence of Corynebacterium casei LMG S-19264T (=DSM 44701T), isolated from a smear-ripened cheese.</title>
        <authorList>
            <consortium name="US DOE Joint Genome Institute (JGI-PGF)"/>
            <person name="Walter F."/>
            <person name="Albersmeier A."/>
            <person name="Kalinowski J."/>
            <person name="Ruckert C."/>
        </authorList>
    </citation>
    <scope>NUCLEOTIDE SEQUENCE</scope>
    <source>
        <strain evidence="12">CGMCC 1.15320</strain>
    </source>
</reference>
<dbReference type="PANTHER" id="PTHR45339:SF1">
    <property type="entry name" value="HYBRID SIGNAL TRANSDUCTION HISTIDINE KINASE J"/>
    <property type="match status" value="1"/>
</dbReference>
<dbReference type="Pfam" id="PF00512">
    <property type="entry name" value="HisKA"/>
    <property type="match status" value="1"/>
</dbReference>
<dbReference type="EC" id="2.7.13.3" evidence="2"/>
<evidence type="ECO:0000313" key="12">
    <source>
        <dbReference type="EMBL" id="GGA72197.1"/>
    </source>
</evidence>
<keyword evidence="13" id="KW-1185">Reference proteome</keyword>
<evidence type="ECO:0000259" key="10">
    <source>
        <dbReference type="PROSITE" id="PS50109"/>
    </source>
</evidence>
<gene>
    <name evidence="12" type="ORF">GCM10011385_27580</name>
</gene>
<evidence type="ECO:0000256" key="9">
    <source>
        <dbReference type="SAM" id="Phobius"/>
    </source>
</evidence>
<dbReference type="GO" id="GO:0000155">
    <property type="term" value="F:phosphorelay sensor kinase activity"/>
    <property type="evidence" value="ECO:0007669"/>
    <property type="project" value="InterPro"/>
</dbReference>
<organism evidence="12 13">
    <name type="scientific">Nitratireductor aestuarii</name>
    <dbReference type="NCBI Taxonomy" id="1735103"/>
    <lineage>
        <taxon>Bacteria</taxon>
        <taxon>Pseudomonadati</taxon>
        <taxon>Pseudomonadota</taxon>
        <taxon>Alphaproteobacteria</taxon>
        <taxon>Hyphomicrobiales</taxon>
        <taxon>Phyllobacteriaceae</taxon>
        <taxon>Nitratireductor</taxon>
    </lineage>
</organism>
<dbReference type="Gene3D" id="3.30.450.40">
    <property type="match status" value="1"/>
</dbReference>
<dbReference type="InterPro" id="IPR001789">
    <property type="entry name" value="Sig_transdc_resp-reg_receiver"/>
</dbReference>
<evidence type="ECO:0000256" key="7">
    <source>
        <dbReference type="PROSITE-ProRule" id="PRU00169"/>
    </source>
</evidence>
<feature type="transmembrane region" description="Helical" evidence="9">
    <location>
        <begin position="55"/>
        <end position="74"/>
    </location>
</feature>
<dbReference type="CDD" id="cd17546">
    <property type="entry name" value="REC_hyHK_CKI1_RcsC-like"/>
    <property type="match status" value="1"/>
</dbReference>
<feature type="transmembrane region" description="Helical" evidence="9">
    <location>
        <begin position="12"/>
        <end position="43"/>
    </location>
</feature>
<feature type="domain" description="Response regulatory" evidence="11">
    <location>
        <begin position="639"/>
        <end position="752"/>
    </location>
</feature>
<evidence type="ECO:0000313" key="13">
    <source>
        <dbReference type="Proteomes" id="UP000636264"/>
    </source>
</evidence>
<keyword evidence="5 12" id="KW-0418">Kinase</keyword>
<dbReference type="Gene3D" id="3.30.565.10">
    <property type="entry name" value="Histidine kinase-like ATPase, C-terminal domain"/>
    <property type="match status" value="1"/>
</dbReference>
<dbReference type="InterPro" id="IPR003661">
    <property type="entry name" value="HisK_dim/P_dom"/>
</dbReference>
<evidence type="ECO:0000256" key="6">
    <source>
        <dbReference type="ARBA" id="ARBA00023012"/>
    </source>
</evidence>
<dbReference type="InterPro" id="IPR004358">
    <property type="entry name" value="Sig_transdc_His_kin-like_C"/>
</dbReference>
<dbReference type="SUPFAM" id="SSF52172">
    <property type="entry name" value="CheY-like"/>
    <property type="match status" value="3"/>
</dbReference>
<sequence>MIRALDRSNEPLLLSIVAALMAGPFVADLLVPLGVAVWVSYLLPIVLTYLGWRPQLPVILATLVTFFMVAGYMLSPVGVDEDVAIINRGFGVLTAWIMGGAGYYFVKNKIAVQAQEWVQAGEVGLSQTMGGELNLASLGENILRYLAEYLGARVGVIYMQNGQGLTKTATYALPASANVPDVINAEDGVLGQAVKDGRAFDIRDIPDDYLSFGSAMGKGKPRHVLAVPLKADGIVNGVVELGFSGDLDPSSLTLLERVAPAIGTAVRSAVYRAQLRELLEQTQKQAEELQTQSEELRASNEELEESQTRLERQQAELEQSNVQLEELAQQLEQQRDELQRGQLALQAQAVELERANQYKSEFVANMSHELRTPLNSLLIMARLLADNRSGNLTDDQVKYAETIEASGNDLLNLINDILDISKIEAGRLEIRPEELQTKDVVSKLRTTFAQAASQKGLTLRVEIEDGVPASFVSDGQRIEQVLKNFLSNAVKFTERGEVALVVSSMSDGRIAFNVHDTGIGIPETQLGIIFEAFRQADGTINRRYGGTGLGLSICRELAQLLNGEIHVTSTEGKGSVFTLTVPTHLEAAAKDGTPIETDRAEIRHITEILTPPTADAQPKITRPRLIEDDRDNLAGSERVILAVEDDPAFARILFDMAHELGFHCLVASTAEEGVALARQYLPHAVILDLGLPDHTGLSVLDRLKRDVRTRHIPVHVVSASDYAQTALAYGAISYMLKPVKREELIHTLEQLEMRMAQRVRQVLIVEDDKTQLESLGLLLASRDVETVGVRTAAECLEKLRQTTFDCMVLDLSLPDVSGFDVLEQLHENEDFSFPPVIVYTGRDLSADEEMRLRKFSSSIIIKGAKSPERLLDEVTLFLHQVVSELPPKQQRMLTQSLNHDAVLEGRRILVVEDDVRNVFSLTSIFEPHGVMVDIARNGREALEALERLSSAEPAVDLVLMDVMMPEMDGLTATREIRKKRQWKDLPVIMLTAKAMAEDQQQCLAAGANDYLAKPLDVDKLLSLVRVWMPR</sequence>
<dbReference type="SMART" id="SM00388">
    <property type="entry name" value="HisKA"/>
    <property type="match status" value="1"/>
</dbReference>
<feature type="modified residue" description="4-aspartylphosphate" evidence="7">
    <location>
        <position position="961"/>
    </location>
</feature>
<dbReference type="InterPro" id="IPR029016">
    <property type="entry name" value="GAF-like_dom_sf"/>
</dbReference>
<feature type="region of interest" description="Disordered" evidence="8">
    <location>
        <begin position="287"/>
        <end position="317"/>
    </location>
</feature>
<feature type="modified residue" description="4-aspartylphosphate" evidence="7">
    <location>
        <position position="810"/>
    </location>
</feature>
<comment type="catalytic activity">
    <reaction evidence="1">
        <text>ATP + protein L-histidine = ADP + protein N-phospho-L-histidine.</text>
        <dbReference type="EC" id="2.7.13.3"/>
    </reaction>
</comment>
<accession>A0A916W6W1</accession>
<keyword evidence="9" id="KW-0812">Transmembrane</keyword>
<feature type="modified residue" description="4-aspartylphosphate" evidence="7">
    <location>
        <position position="688"/>
    </location>
</feature>
<reference evidence="12" key="2">
    <citation type="submission" date="2020-09" db="EMBL/GenBank/DDBJ databases">
        <authorList>
            <person name="Sun Q."/>
            <person name="Zhou Y."/>
        </authorList>
    </citation>
    <scope>NUCLEOTIDE SEQUENCE</scope>
    <source>
        <strain evidence="12">CGMCC 1.15320</strain>
    </source>
</reference>
<dbReference type="InterPro" id="IPR005467">
    <property type="entry name" value="His_kinase_dom"/>
</dbReference>
<keyword evidence="9" id="KW-1133">Transmembrane helix</keyword>
<dbReference type="Proteomes" id="UP000636264">
    <property type="component" value="Unassembled WGS sequence"/>
</dbReference>
<proteinExistence type="predicted"/>
<feature type="domain" description="Response regulatory" evidence="11">
    <location>
        <begin position="907"/>
        <end position="1028"/>
    </location>
</feature>
<dbReference type="CDD" id="cd00156">
    <property type="entry name" value="REC"/>
    <property type="match status" value="1"/>
</dbReference>
<dbReference type="RefSeq" id="WP_188721658.1">
    <property type="nucleotide sequence ID" value="NZ_BMIF01000008.1"/>
</dbReference>
<dbReference type="InterPro" id="IPR003594">
    <property type="entry name" value="HATPase_dom"/>
</dbReference>
<evidence type="ECO:0000259" key="11">
    <source>
        <dbReference type="PROSITE" id="PS50110"/>
    </source>
</evidence>
<dbReference type="Gene3D" id="1.10.287.130">
    <property type="match status" value="1"/>
</dbReference>
<feature type="domain" description="Response regulatory" evidence="11">
    <location>
        <begin position="761"/>
        <end position="877"/>
    </location>
</feature>
<dbReference type="Pfam" id="PF13185">
    <property type="entry name" value="GAF_2"/>
    <property type="match status" value="1"/>
</dbReference>
<comment type="caution">
    <text evidence="12">The sequence shown here is derived from an EMBL/GenBank/DDBJ whole genome shotgun (WGS) entry which is preliminary data.</text>
</comment>
<dbReference type="AlphaFoldDB" id="A0A916W6W1"/>
<dbReference type="PANTHER" id="PTHR45339">
    <property type="entry name" value="HYBRID SIGNAL TRANSDUCTION HISTIDINE KINASE J"/>
    <property type="match status" value="1"/>
</dbReference>
<evidence type="ECO:0000256" key="4">
    <source>
        <dbReference type="ARBA" id="ARBA00022679"/>
    </source>
</evidence>